<evidence type="ECO:0000259" key="6">
    <source>
        <dbReference type="Pfam" id="PF00155"/>
    </source>
</evidence>
<reference evidence="7 8" key="1">
    <citation type="submission" date="2021-08" db="EMBL/GenBank/DDBJ databases">
        <title>complete genome sequencing of Deefgea sp. D25.</title>
        <authorList>
            <person name="Bae J.-W."/>
            <person name="Gim D.-H."/>
        </authorList>
    </citation>
    <scope>NUCLEOTIDE SEQUENCE [LARGE SCALE GENOMIC DNA]</scope>
    <source>
        <strain evidence="7 8">D25</strain>
    </source>
</reference>
<dbReference type="RefSeq" id="WP_221007359.1">
    <property type="nucleotide sequence ID" value="NZ_CP081150.1"/>
</dbReference>
<dbReference type="PANTHER" id="PTHR42790:SF19">
    <property type="entry name" value="KYNURENINE_ALPHA-AMINOADIPATE AMINOTRANSFERASE, MITOCHONDRIAL"/>
    <property type="match status" value="1"/>
</dbReference>
<dbReference type="SUPFAM" id="SSF53383">
    <property type="entry name" value="PLP-dependent transferases"/>
    <property type="match status" value="1"/>
</dbReference>
<dbReference type="Gene3D" id="3.90.1150.10">
    <property type="entry name" value="Aspartate Aminotransferase, domain 1"/>
    <property type="match status" value="1"/>
</dbReference>
<keyword evidence="8" id="KW-1185">Reference proteome</keyword>
<dbReference type="CDD" id="cd00609">
    <property type="entry name" value="AAT_like"/>
    <property type="match status" value="1"/>
</dbReference>
<evidence type="ECO:0000313" key="7">
    <source>
        <dbReference type="EMBL" id="QZA78839.1"/>
    </source>
</evidence>
<proteinExistence type="predicted"/>
<dbReference type="Proteomes" id="UP000825679">
    <property type="component" value="Chromosome"/>
</dbReference>
<protein>
    <recommendedName>
        <fullName evidence="2">Putative 8-amino-7-oxononanoate synthase</fullName>
    </recommendedName>
</protein>
<keyword evidence="4" id="KW-0808">Transferase</keyword>
<evidence type="ECO:0000256" key="1">
    <source>
        <dbReference type="ARBA" id="ARBA00001933"/>
    </source>
</evidence>
<evidence type="ECO:0000313" key="8">
    <source>
        <dbReference type="Proteomes" id="UP000825679"/>
    </source>
</evidence>
<name>A0ABX8ZBY4_9NEIS</name>
<evidence type="ECO:0000256" key="2">
    <source>
        <dbReference type="ARBA" id="ARBA00021531"/>
    </source>
</evidence>
<sequence length="393" mass="43076">MLAKRIERLTSSLVRDILAVAQRPGVISFAGGLPADEALLQLDMNALSPDLLSKAMQYGPTEGERGLREQVAQRMAKIGLNCSADQVLILNGSQQGIDLVSKLMIEEGTPVLVEEPAYLAALQSFRLFGADLKSVALQAPADMSALNQVLGEVQLAYLTPSFQNPSGYCYSREERIAIAAQLDTHGVCLFEDDPYRELAYDTPAPAPMVSFIQSAPWIYQGSFSKTLAPGLRLGFLIAHPDLMPHLIRLKQAADLHSNRLSQLIVNQILVSDQLEPHLAKVLPIYRERRDAMAAALQRHLAPYASWQIPAGGLFFWVKLNTVNDTLALMRQCLSNDFAIMPGVAFMASGRDEGHIRLNFSHAKPEQIEVGIAKLAQLLQAANAEKFDMAAGQY</sequence>
<dbReference type="InterPro" id="IPR050859">
    <property type="entry name" value="Class-I_PLP-dep_aminotransf"/>
</dbReference>
<dbReference type="InterPro" id="IPR015424">
    <property type="entry name" value="PyrdxlP-dep_Trfase"/>
</dbReference>
<dbReference type="InterPro" id="IPR004839">
    <property type="entry name" value="Aminotransferase_I/II_large"/>
</dbReference>
<dbReference type="Gene3D" id="3.40.640.10">
    <property type="entry name" value="Type I PLP-dependent aspartate aminotransferase-like (Major domain)"/>
    <property type="match status" value="1"/>
</dbReference>
<dbReference type="GO" id="GO:0008483">
    <property type="term" value="F:transaminase activity"/>
    <property type="evidence" value="ECO:0007669"/>
    <property type="project" value="UniProtKB-KW"/>
</dbReference>
<dbReference type="Pfam" id="PF00155">
    <property type="entry name" value="Aminotran_1_2"/>
    <property type="match status" value="1"/>
</dbReference>
<keyword evidence="3 7" id="KW-0032">Aminotransferase</keyword>
<evidence type="ECO:0000256" key="4">
    <source>
        <dbReference type="ARBA" id="ARBA00022679"/>
    </source>
</evidence>
<evidence type="ECO:0000256" key="3">
    <source>
        <dbReference type="ARBA" id="ARBA00022576"/>
    </source>
</evidence>
<organism evidence="7 8">
    <name type="scientific">Deefgea tanakiae</name>
    <dbReference type="NCBI Taxonomy" id="2865840"/>
    <lineage>
        <taxon>Bacteria</taxon>
        <taxon>Pseudomonadati</taxon>
        <taxon>Pseudomonadota</taxon>
        <taxon>Betaproteobacteria</taxon>
        <taxon>Neisseriales</taxon>
        <taxon>Chitinibacteraceae</taxon>
        <taxon>Deefgea</taxon>
    </lineage>
</organism>
<evidence type="ECO:0000256" key="5">
    <source>
        <dbReference type="ARBA" id="ARBA00022898"/>
    </source>
</evidence>
<dbReference type="InterPro" id="IPR015421">
    <property type="entry name" value="PyrdxlP-dep_Trfase_major"/>
</dbReference>
<accession>A0ABX8ZBY4</accession>
<dbReference type="PANTHER" id="PTHR42790">
    <property type="entry name" value="AMINOTRANSFERASE"/>
    <property type="match status" value="1"/>
</dbReference>
<keyword evidence="5" id="KW-0663">Pyridoxal phosphate</keyword>
<gene>
    <name evidence="7" type="ORF">K4H28_05380</name>
</gene>
<dbReference type="EMBL" id="CP081150">
    <property type="protein sequence ID" value="QZA78839.1"/>
    <property type="molecule type" value="Genomic_DNA"/>
</dbReference>
<dbReference type="InterPro" id="IPR015422">
    <property type="entry name" value="PyrdxlP-dep_Trfase_small"/>
</dbReference>
<comment type="cofactor">
    <cofactor evidence="1">
        <name>pyridoxal 5'-phosphate</name>
        <dbReference type="ChEBI" id="CHEBI:597326"/>
    </cofactor>
</comment>
<feature type="domain" description="Aminotransferase class I/classII large" evidence="6">
    <location>
        <begin position="54"/>
        <end position="373"/>
    </location>
</feature>